<proteinExistence type="predicted"/>
<dbReference type="GO" id="GO:0006355">
    <property type="term" value="P:regulation of DNA-templated transcription"/>
    <property type="evidence" value="ECO:0007669"/>
    <property type="project" value="InterPro"/>
</dbReference>
<dbReference type="InterPro" id="IPR001909">
    <property type="entry name" value="KRAB"/>
</dbReference>
<keyword evidence="4" id="KW-1185">Reference proteome</keyword>
<sequence>MSLKLSGEAKAVFADVSTSFSEEEWKLLQEWQKELYKNVMNEIHQALISLGPIITSTVHSLRAKDQEELSPVETQDSDRKYRIHCSPAHSAGFVNTGTHSTNDDPASVFIDRLGVGVSEDDTEHSPECEVVSFCIKDEAETFRLDPQYDTRIESVSRPKGPIITSTVHSLRAKEQEDLSPVETQDSDRKYRIHCSPAHLAGFVNTGTHSTNDDPASVFIDRLGVGVSEDDTEHSPECEVVSFCIKDEAETFRLDPQYDTRIESVSRPKGNRSINSSAVISKTTSYKAPQVETHQNAGKKTSSKSRTWLQCDPDPCKSVFSCSTHTKLQQATSLTDRPPTYLGYESAVKNVKYLASQEPSFVVVLHLQFNTSFCSRPLTRFMHLCNRATRNEEHKNARVHN</sequence>
<dbReference type="InterPro" id="IPR036051">
    <property type="entry name" value="KRAB_dom_sf"/>
</dbReference>
<dbReference type="SUPFAM" id="SSF109640">
    <property type="entry name" value="KRAB domain (Kruppel-associated box)"/>
    <property type="match status" value="1"/>
</dbReference>
<dbReference type="SMART" id="SM00349">
    <property type="entry name" value="KRAB"/>
    <property type="match status" value="1"/>
</dbReference>
<evidence type="ECO:0000313" key="3">
    <source>
        <dbReference type="EMBL" id="KAJ1121756.1"/>
    </source>
</evidence>
<evidence type="ECO:0000256" key="1">
    <source>
        <dbReference type="SAM" id="MobiDB-lite"/>
    </source>
</evidence>
<accession>A0AAV7P0W0</accession>
<dbReference type="PROSITE" id="PS50805">
    <property type="entry name" value="KRAB"/>
    <property type="match status" value="1"/>
</dbReference>
<feature type="domain" description="KRAB" evidence="2">
    <location>
        <begin position="11"/>
        <end position="82"/>
    </location>
</feature>
<dbReference type="PANTHER" id="PTHR23232:SF163">
    <property type="entry name" value="ZINC FINGER PROTEIN 589"/>
    <property type="match status" value="1"/>
</dbReference>
<dbReference type="Gene3D" id="6.10.140.140">
    <property type="match status" value="1"/>
</dbReference>
<dbReference type="EMBL" id="JANPWB010000011">
    <property type="protein sequence ID" value="KAJ1121756.1"/>
    <property type="molecule type" value="Genomic_DNA"/>
</dbReference>
<evidence type="ECO:0000259" key="2">
    <source>
        <dbReference type="PROSITE" id="PS50805"/>
    </source>
</evidence>
<feature type="region of interest" description="Disordered" evidence="1">
    <location>
        <begin position="284"/>
        <end position="305"/>
    </location>
</feature>
<name>A0AAV7P0W0_PLEWA</name>
<reference evidence="3" key="1">
    <citation type="journal article" date="2022" name="bioRxiv">
        <title>Sequencing and chromosome-scale assembly of the giantPleurodeles waltlgenome.</title>
        <authorList>
            <person name="Brown T."/>
            <person name="Elewa A."/>
            <person name="Iarovenko S."/>
            <person name="Subramanian E."/>
            <person name="Araus A.J."/>
            <person name="Petzold A."/>
            <person name="Susuki M."/>
            <person name="Suzuki K.-i.T."/>
            <person name="Hayashi T."/>
            <person name="Toyoda A."/>
            <person name="Oliveira C."/>
            <person name="Osipova E."/>
            <person name="Leigh N.D."/>
            <person name="Simon A."/>
            <person name="Yun M.H."/>
        </authorList>
    </citation>
    <scope>NUCLEOTIDE SEQUENCE</scope>
    <source>
        <strain evidence="3">20211129_DDA</strain>
        <tissue evidence="3">Liver</tissue>
    </source>
</reference>
<dbReference type="CDD" id="cd07765">
    <property type="entry name" value="KRAB_A-box"/>
    <property type="match status" value="1"/>
</dbReference>
<organism evidence="3 4">
    <name type="scientific">Pleurodeles waltl</name>
    <name type="common">Iberian ribbed newt</name>
    <dbReference type="NCBI Taxonomy" id="8319"/>
    <lineage>
        <taxon>Eukaryota</taxon>
        <taxon>Metazoa</taxon>
        <taxon>Chordata</taxon>
        <taxon>Craniata</taxon>
        <taxon>Vertebrata</taxon>
        <taxon>Euteleostomi</taxon>
        <taxon>Amphibia</taxon>
        <taxon>Batrachia</taxon>
        <taxon>Caudata</taxon>
        <taxon>Salamandroidea</taxon>
        <taxon>Salamandridae</taxon>
        <taxon>Pleurodelinae</taxon>
        <taxon>Pleurodeles</taxon>
    </lineage>
</organism>
<dbReference type="PANTHER" id="PTHR23232">
    <property type="entry name" value="KRAB DOMAIN C2H2 ZINC FINGER"/>
    <property type="match status" value="1"/>
</dbReference>
<gene>
    <name evidence="3" type="ORF">NDU88_000275</name>
</gene>
<protein>
    <recommendedName>
        <fullName evidence="2">KRAB domain-containing protein</fullName>
    </recommendedName>
</protein>
<dbReference type="Pfam" id="PF01352">
    <property type="entry name" value="KRAB"/>
    <property type="match status" value="1"/>
</dbReference>
<dbReference type="InterPro" id="IPR050169">
    <property type="entry name" value="Krueppel_C2H2_ZnF"/>
</dbReference>
<comment type="caution">
    <text evidence="3">The sequence shown here is derived from an EMBL/GenBank/DDBJ whole genome shotgun (WGS) entry which is preliminary data.</text>
</comment>
<evidence type="ECO:0000313" key="4">
    <source>
        <dbReference type="Proteomes" id="UP001066276"/>
    </source>
</evidence>
<dbReference type="Proteomes" id="UP001066276">
    <property type="component" value="Chromosome 7"/>
</dbReference>
<dbReference type="AlphaFoldDB" id="A0AAV7P0W0"/>